<protein>
    <recommendedName>
        <fullName evidence="4">PH domain-containing protein</fullName>
    </recommendedName>
</protein>
<keyword evidence="1" id="KW-1133">Transmembrane helix</keyword>
<feature type="transmembrane region" description="Helical" evidence="1">
    <location>
        <begin position="158"/>
        <end position="180"/>
    </location>
</feature>
<dbReference type="EMBL" id="JAWLJX010000008">
    <property type="protein sequence ID" value="MDV6263859.1"/>
    <property type="molecule type" value="Genomic_DNA"/>
</dbReference>
<feature type="transmembrane region" description="Helical" evidence="1">
    <location>
        <begin position="42"/>
        <end position="65"/>
    </location>
</feature>
<proteinExistence type="predicted"/>
<evidence type="ECO:0000313" key="2">
    <source>
        <dbReference type="EMBL" id="MDV6263859.1"/>
    </source>
</evidence>
<accession>A0ABU4BIG5</accession>
<keyword evidence="3" id="KW-1185">Reference proteome</keyword>
<gene>
    <name evidence="2" type="ORF">R3P96_21180</name>
</gene>
<feature type="transmembrane region" description="Helical" evidence="1">
    <location>
        <begin position="126"/>
        <end position="146"/>
    </location>
</feature>
<evidence type="ECO:0000256" key="1">
    <source>
        <dbReference type="SAM" id="Phobius"/>
    </source>
</evidence>
<keyword evidence="1" id="KW-0472">Membrane</keyword>
<keyword evidence="1" id="KW-0812">Transmembrane</keyword>
<dbReference type="Proteomes" id="UP001185755">
    <property type="component" value="Unassembled WGS sequence"/>
</dbReference>
<name>A0ABU4BIG5_9NOCA</name>
<feature type="transmembrane region" description="Helical" evidence="1">
    <location>
        <begin position="77"/>
        <end position="97"/>
    </location>
</feature>
<sequence>MIDRRDDRAVPRQAGPPTYSVRKSVVGQTKPLWVRTWRSVHVGWLIAFVGLAGASVAILVTLVLLFEPLPPDVLMGLLWPAFLVIVALGQSVVMSGVGSARLSRFVRPIEVAAEGRGLSVPGRGDFLIRSFIFALAVLFGFSYFYWRGDEPGRRQFRAEISTLVGAPVVLLCFVLGFVIVNRTRISLHPDGIVQEIYRRRAWKVTSDVTVVPWDEIVDLQPQTHPNPAVPHPHLYPTVRVVYREADSESDQELTLMVCEKKVEPNSLYALLHWCRDNPWAREQLGHDDARELLRPPRLLERIRADRAAFASARRDAVQ</sequence>
<evidence type="ECO:0008006" key="4">
    <source>
        <dbReference type="Google" id="ProtNLM"/>
    </source>
</evidence>
<comment type="caution">
    <text evidence="2">The sequence shown here is derived from an EMBL/GenBank/DDBJ whole genome shotgun (WGS) entry which is preliminary data.</text>
</comment>
<reference evidence="2 3" key="1">
    <citation type="submission" date="2023-10" db="EMBL/GenBank/DDBJ databases">
        <title>Development of a sustainable strategy for remediation of hydrocarbon-contaminated territories based on the waste exchange concept.</title>
        <authorList>
            <person name="Krivoruchko A."/>
        </authorList>
    </citation>
    <scope>NUCLEOTIDE SEQUENCE [LARGE SCALE GENOMIC DNA]</scope>
    <source>
        <strain evidence="2 3">IEGM 1323</strain>
    </source>
</reference>
<dbReference type="RefSeq" id="WP_317565973.1">
    <property type="nucleotide sequence ID" value="NZ_JAWLJX010000008.1"/>
</dbReference>
<organism evidence="2 3">
    <name type="scientific">Rhodococcoides yunnanense</name>
    <dbReference type="NCBI Taxonomy" id="278209"/>
    <lineage>
        <taxon>Bacteria</taxon>
        <taxon>Bacillati</taxon>
        <taxon>Actinomycetota</taxon>
        <taxon>Actinomycetes</taxon>
        <taxon>Mycobacteriales</taxon>
        <taxon>Nocardiaceae</taxon>
        <taxon>Rhodococcoides</taxon>
    </lineage>
</organism>
<evidence type="ECO:0000313" key="3">
    <source>
        <dbReference type="Proteomes" id="UP001185755"/>
    </source>
</evidence>